<dbReference type="SUPFAM" id="SSF50998">
    <property type="entry name" value="Quinoprotein alcohol dehydrogenase-like"/>
    <property type="match status" value="1"/>
</dbReference>
<dbReference type="OrthoDB" id="1602884at2759"/>
<dbReference type="AlphaFoldDB" id="A0A6S7KL25"/>
<evidence type="ECO:0000313" key="2">
    <source>
        <dbReference type="Proteomes" id="UP001152795"/>
    </source>
</evidence>
<protein>
    <submittedName>
        <fullName evidence="1">Uncharacterized protein LOC110044891</fullName>
    </submittedName>
</protein>
<feature type="non-terminal residue" evidence="1">
    <location>
        <position position="1"/>
    </location>
</feature>
<dbReference type="InterPro" id="IPR001680">
    <property type="entry name" value="WD40_rpt"/>
</dbReference>
<accession>A0A6S7KL25</accession>
<comment type="caution">
    <text evidence="1">The sequence shown here is derived from an EMBL/GenBank/DDBJ whole genome shotgun (WGS) entry which is preliminary data.</text>
</comment>
<evidence type="ECO:0000313" key="1">
    <source>
        <dbReference type="EMBL" id="CAB4043101.1"/>
    </source>
</evidence>
<dbReference type="InterPro" id="IPR015943">
    <property type="entry name" value="WD40/YVTN_repeat-like_dom_sf"/>
</dbReference>
<dbReference type="InterPro" id="IPR011047">
    <property type="entry name" value="Quinoprotein_ADH-like_sf"/>
</dbReference>
<sequence>MDVENSLQQLYFHSGSVRGVAFSPVDRYLFCSGAYDGKVNIYSAKKCHLLGSYQITTLSLARNINAVRFTSDGQKVLATTTVRRLAVLDVETGEQIFAYDNCSYQIHGSTMSTDNACGCSMLCNQVQSEHILILRTDIKILSYFSNS</sequence>
<dbReference type="EMBL" id="CACRXK020031513">
    <property type="protein sequence ID" value="CAB4043101.1"/>
    <property type="molecule type" value="Genomic_DNA"/>
</dbReference>
<dbReference type="Proteomes" id="UP001152795">
    <property type="component" value="Unassembled WGS sequence"/>
</dbReference>
<proteinExistence type="predicted"/>
<dbReference type="Pfam" id="PF00400">
    <property type="entry name" value="WD40"/>
    <property type="match status" value="1"/>
</dbReference>
<keyword evidence="2" id="KW-1185">Reference proteome</keyword>
<organism evidence="1 2">
    <name type="scientific">Paramuricea clavata</name>
    <name type="common">Red gorgonian</name>
    <name type="synonym">Violescent sea-whip</name>
    <dbReference type="NCBI Taxonomy" id="317549"/>
    <lineage>
        <taxon>Eukaryota</taxon>
        <taxon>Metazoa</taxon>
        <taxon>Cnidaria</taxon>
        <taxon>Anthozoa</taxon>
        <taxon>Octocorallia</taxon>
        <taxon>Malacalcyonacea</taxon>
        <taxon>Plexauridae</taxon>
        <taxon>Paramuricea</taxon>
    </lineage>
</organism>
<dbReference type="SMART" id="SM00320">
    <property type="entry name" value="WD40"/>
    <property type="match status" value="1"/>
</dbReference>
<name>A0A6S7KL25_PARCT</name>
<reference evidence="1" key="1">
    <citation type="submission" date="2020-04" db="EMBL/GenBank/DDBJ databases">
        <authorList>
            <person name="Alioto T."/>
            <person name="Alioto T."/>
            <person name="Gomez Garrido J."/>
        </authorList>
    </citation>
    <scope>NUCLEOTIDE SEQUENCE</scope>
    <source>
        <strain evidence="1">A484AB</strain>
    </source>
</reference>
<dbReference type="Gene3D" id="2.130.10.10">
    <property type="entry name" value="YVTN repeat-like/Quinoprotein amine dehydrogenase"/>
    <property type="match status" value="1"/>
</dbReference>
<gene>
    <name evidence="1" type="ORF">PACLA_8A063547</name>
</gene>